<evidence type="ECO:0000313" key="1">
    <source>
        <dbReference type="EMBL" id="KAJ1138162.1"/>
    </source>
</evidence>
<comment type="caution">
    <text evidence="1">The sequence shown here is derived from an EMBL/GenBank/DDBJ whole genome shotgun (WGS) entry which is preliminary data.</text>
</comment>
<keyword evidence="2" id="KW-1185">Reference proteome</keyword>
<accession>A0AAV7QCD3</accession>
<evidence type="ECO:0000313" key="2">
    <source>
        <dbReference type="Proteomes" id="UP001066276"/>
    </source>
</evidence>
<dbReference type="AlphaFoldDB" id="A0AAV7QCD3"/>
<protein>
    <submittedName>
        <fullName evidence="1">Uncharacterized protein</fullName>
    </submittedName>
</protein>
<proteinExistence type="predicted"/>
<gene>
    <name evidence="1" type="ORF">NDU88_004553</name>
</gene>
<sequence length="84" mass="9351">MDWHASDPGLRAGCALLIRAGRGLLQCARRSLSLSPERAHTGVERNRNKWVEASLCAQADAITVARKFLTDFVQRFGIPLWMGE</sequence>
<name>A0AAV7QCD3_PLEWA</name>
<reference evidence="1" key="1">
    <citation type="journal article" date="2022" name="bioRxiv">
        <title>Sequencing and chromosome-scale assembly of the giantPleurodeles waltlgenome.</title>
        <authorList>
            <person name="Brown T."/>
            <person name="Elewa A."/>
            <person name="Iarovenko S."/>
            <person name="Subramanian E."/>
            <person name="Araus A.J."/>
            <person name="Petzold A."/>
            <person name="Susuki M."/>
            <person name="Suzuki K.-i.T."/>
            <person name="Hayashi T."/>
            <person name="Toyoda A."/>
            <person name="Oliveira C."/>
            <person name="Osipova E."/>
            <person name="Leigh N.D."/>
            <person name="Simon A."/>
            <person name="Yun M.H."/>
        </authorList>
    </citation>
    <scope>NUCLEOTIDE SEQUENCE</scope>
    <source>
        <strain evidence="1">20211129_DDA</strain>
        <tissue evidence="1">Liver</tissue>
    </source>
</reference>
<dbReference type="Proteomes" id="UP001066276">
    <property type="component" value="Chromosome 6"/>
</dbReference>
<organism evidence="1 2">
    <name type="scientific">Pleurodeles waltl</name>
    <name type="common">Iberian ribbed newt</name>
    <dbReference type="NCBI Taxonomy" id="8319"/>
    <lineage>
        <taxon>Eukaryota</taxon>
        <taxon>Metazoa</taxon>
        <taxon>Chordata</taxon>
        <taxon>Craniata</taxon>
        <taxon>Vertebrata</taxon>
        <taxon>Euteleostomi</taxon>
        <taxon>Amphibia</taxon>
        <taxon>Batrachia</taxon>
        <taxon>Caudata</taxon>
        <taxon>Salamandroidea</taxon>
        <taxon>Salamandridae</taxon>
        <taxon>Pleurodelinae</taxon>
        <taxon>Pleurodeles</taxon>
    </lineage>
</organism>
<dbReference type="EMBL" id="JANPWB010000010">
    <property type="protein sequence ID" value="KAJ1138162.1"/>
    <property type="molecule type" value="Genomic_DNA"/>
</dbReference>